<gene>
    <name evidence="1" type="ORF">PR048_003776</name>
</gene>
<proteinExistence type="predicted"/>
<dbReference type="Proteomes" id="UP001159363">
    <property type="component" value="Chromosome 1"/>
</dbReference>
<organism evidence="1 2">
    <name type="scientific">Dryococelus australis</name>
    <dbReference type="NCBI Taxonomy" id="614101"/>
    <lineage>
        <taxon>Eukaryota</taxon>
        <taxon>Metazoa</taxon>
        <taxon>Ecdysozoa</taxon>
        <taxon>Arthropoda</taxon>
        <taxon>Hexapoda</taxon>
        <taxon>Insecta</taxon>
        <taxon>Pterygota</taxon>
        <taxon>Neoptera</taxon>
        <taxon>Polyneoptera</taxon>
        <taxon>Phasmatodea</taxon>
        <taxon>Verophasmatodea</taxon>
        <taxon>Anareolatae</taxon>
        <taxon>Phasmatidae</taxon>
        <taxon>Eurycanthinae</taxon>
        <taxon>Dryococelus</taxon>
    </lineage>
</organism>
<accession>A0ABQ9IPV9</accession>
<dbReference type="PANTHER" id="PTHR11439:SF483">
    <property type="entry name" value="PEPTIDE SYNTHASE GLIP-LIKE, PUTATIVE (AFU_ORTHOLOGUE AFUA_3G12920)-RELATED"/>
    <property type="match status" value="1"/>
</dbReference>
<dbReference type="CDD" id="cd09272">
    <property type="entry name" value="RNase_HI_RT_Ty1"/>
    <property type="match status" value="1"/>
</dbReference>
<protein>
    <recommendedName>
        <fullName evidence="3">Mitochondrial protein</fullName>
    </recommendedName>
</protein>
<dbReference type="PANTHER" id="PTHR11439">
    <property type="entry name" value="GAG-POL-RELATED RETROTRANSPOSON"/>
    <property type="match status" value="1"/>
</dbReference>
<keyword evidence="2" id="KW-1185">Reference proteome</keyword>
<comment type="caution">
    <text evidence="1">The sequence shown here is derived from an EMBL/GenBank/DDBJ whole genome shotgun (WGS) entry which is preliminary data.</text>
</comment>
<name>A0ABQ9IPV9_9NEOP</name>
<evidence type="ECO:0000313" key="2">
    <source>
        <dbReference type="Proteomes" id="UP001159363"/>
    </source>
</evidence>
<evidence type="ECO:0008006" key="3">
    <source>
        <dbReference type="Google" id="ProtNLM"/>
    </source>
</evidence>
<evidence type="ECO:0000313" key="1">
    <source>
        <dbReference type="EMBL" id="KAJ8898416.1"/>
    </source>
</evidence>
<reference evidence="1 2" key="1">
    <citation type="submission" date="2023-02" db="EMBL/GenBank/DDBJ databases">
        <title>LHISI_Scaffold_Assembly.</title>
        <authorList>
            <person name="Stuart O.P."/>
            <person name="Cleave R."/>
            <person name="Magrath M.J.L."/>
            <person name="Mikheyev A.S."/>
        </authorList>
    </citation>
    <scope>NUCLEOTIDE SEQUENCE [LARGE SCALE GENOMIC DNA]</scope>
    <source>
        <strain evidence="1">Daus_M_001</strain>
        <tissue evidence="1">Leg muscle</tissue>
    </source>
</reference>
<sequence>MPEEYDKVIVYADEDWGGDRTDSKSMSRMAFYCGNLVTWGSKKQQAVALSLAEAEYIAGSSLAATKLVYLKGLLSEFVGSKGYVKCGLLVDN</sequence>
<dbReference type="EMBL" id="JARBHB010000001">
    <property type="protein sequence ID" value="KAJ8898416.1"/>
    <property type="molecule type" value="Genomic_DNA"/>
</dbReference>